<dbReference type="AlphaFoldDB" id="A0A914DHD1"/>
<keyword evidence="2" id="KW-0479">Metal-binding</keyword>
<dbReference type="PANTHER" id="PTHR12857:SF0">
    <property type="entry name" value="CXXC MOTIF CONTAINING ZINC BINDING PROTEIN"/>
    <property type="match status" value="1"/>
</dbReference>
<protein>
    <submittedName>
        <fullName evidence="5">Uncharacterized protein</fullName>
    </submittedName>
</protein>
<evidence type="ECO:0000313" key="5">
    <source>
        <dbReference type="WBParaSite" id="ACRNAN_scaffold270.g22128.t2"/>
    </source>
</evidence>
<dbReference type="InterPro" id="IPR008584">
    <property type="entry name" value="CXXC_Zn-binding_euk"/>
</dbReference>
<comment type="similarity">
    <text evidence="1">Belongs to the UPF0587 family.</text>
</comment>
<accession>A0A914DHD1</accession>
<name>A0A914DHD1_9BILA</name>
<evidence type="ECO:0000256" key="3">
    <source>
        <dbReference type="ARBA" id="ARBA00022833"/>
    </source>
</evidence>
<proteinExistence type="inferred from homology"/>
<keyword evidence="3" id="KW-0862">Zinc</keyword>
<sequence>MSIKFRLQMRANLVNINYLSFEECSWVLKTECTACEKEIEYVVIPSVSEIKSNKNLHTIHMYNFEYGYGIDEEIDNKVVNDTYKKIASFYVNGLEVKEIVPKNLWHAIGEETETLFNNIDLMSSKDWADYDEKAQRPVEINDLLFKIIKVPPTPPGMPLHTTFQNKNDNITYKTTII</sequence>
<dbReference type="GO" id="GO:0008270">
    <property type="term" value="F:zinc ion binding"/>
    <property type="evidence" value="ECO:0007669"/>
    <property type="project" value="TreeGrafter"/>
</dbReference>
<organism evidence="4 5">
    <name type="scientific">Acrobeloides nanus</name>
    <dbReference type="NCBI Taxonomy" id="290746"/>
    <lineage>
        <taxon>Eukaryota</taxon>
        <taxon>Metazoa</taxon>
        <taxon>Ecdysozoa</taxon>
        <taxon>Nematoda</taxon>
        <taxon>Chromadorea</taxon>
        <taxon>Rhabditida</taxon>
        <taxon>Tylenchina</taxon>
        <taxon>Cephalobomorpha</taxon>
        <taxon>Cephaloboidea</taxon>
        <taxon>Cephalobidae</taxon>
        <taxon>Acrobeloides</taxon>
    </lineage>
</organism>
<dbReference type="SUPFAM" id="SSF141678">
    <property type="entry name" value="MAL13P1.257-like"/>
    <property type="match status" value="1"/>
</dbReference>
<dbReference type="WBParaSite" id="ACRNAN_scaffold270.g22128.t2">
    <property type="protein sequence ID" value="ACRNAN_scaffold270.g22128.t2"/>
    <property type="gene ID" value="ACRNAN_scaffold270.g22128"/>
</dbReference>
<evidence type="ECO:0000313" key="4">
    <source>
        <dbReference type="Proteomes" id="UP000887540"/>
    </source>
</evidence>
<dbReference type="PANTHER" id="PTHR12857">
    <property type="entry name" value="CXXC MOTIF CONTAINING ZINC BINDING PROTEIN"/>
    <property type="match status" value="1"/>
</dbReference>
<dbReference type="Proteomes" id="UP000887540">
    <property type="component" value="Unplaced"/>
</dbReference>
<dbReference type="Pfam" id="PF05907">
    <property type="entry name" value="CXXC_Zn-b_euk"/>
    <property type="match status" value="1"/>
</dbReference>
<evidence type="ECO:0000256" key="2">
    <source>
        <dbReference type="ARBA" id="ARBA00022723"/>
    </source>
</evidence>
<keyword evidence="4" id="KW-1185">Reference proteome</keyword>
<evidence type="ECO:0000256" key="1">
    <source>
        <dbReference type="ARBA" id="ARBA00007818"/>
    </source>
</evidence>
<reference evidence="5" key="1">
    <citation type="submission" date="2022-11" db="UniProtKB">
        <authorList>
            <consortium name="WormBaseParasite"/>
        </authorList>
    </citation>
    <scope>IDENTIFICATION</scope>
</reference>